<proteinExistence type="predicted"/>
<name>D7BFZ1_ALLS1</name>
<dbReference type="KEGG" id="msv:Mesil_2194"/>
<evidence type="ECO:0000313" key="2">
    <source>
        <dbReference type="EMBL" id="ADH64064.1"/>
    </source>
</evidence>
<gene>
    <name evidence="1" type="ordered locus">Mesil_1817</name>
    <name evidence="2" type="ordered locus">Mesil_2194</name>
</gene>
<dbReference type="Proteomes" id="UP000001916">
    <property type="component" value="Chromosome"/>
</dbReference>
<organism evidence="1 3">
    <name type="scientific">Allomeiothermus silvanus (strain ATCC 700542 / DSM 9946 / NBRC 106475 / NCIMB 13440 / VI-R2)</name>
    <name type="common">Thermus silvanus</name>
    <dbReference type="NCBI Taxonomy" id="526227"/>
    <lineage>
        <taxon>Bacteria</taxon>
        <taxon>Thermotogati</taxon>
        <taxon>Deinococcota</taxon>
        <taxon>Deinococci</taxon>
        <taxon>Thermales</taxon>
        <taxon>Thermaceae</taxon>
        <taxon>Allomeiothermus</taxon>
    </lineage>
</organism>
<dbReference type="RefSeq" id="WP_013158251.1">
    <property type="nucleotide sequence ID" value="NC_014212.1"/>
</dbReference>
<dbReference type="EMBL" id="CP002042">
    <property type="protein sequence ID" value="ADH64064.1"/>
    <property type="molecule type" value="Genomic_DNA"/>
</dbReference>
<protein>
    <submittedName>
        <fullName evidence="1">Uncharacterized protein</fullName>
    </submittedName>
</protein>
<reference evidence="1 3" key="1">
    <citation type="journal article" date="2010" name="Stand. Genomic Sci.">
        <title>Complete genome sequence of Meiothermus silvanus type strain (VI-R2).</title>
        <authorList>
            <person name="Sikorski J."/>
            <person name="Tindall B.J."/>
            <person name="Lowry S."/>
            <person name="Lucas S."/>
            <person name="Nolan M."/>
            <person name="Copeland A."/>
            <person name="Glavina Del Rio T."/>
            <person name="Tice H."/>
            <person name="Cheng J.F."/>
            <person name="Han C."/>
            <person name="Pitluck S."/>
            <person name="Liolios K."/>
            <person name="Ivanova N."/>
            <person name="Mavromatis K."/>
            <person name="Mikhailova N."/>
            <person name="Pati A."/>
            <person name="Goodwin L."/>
            <person name="Chen A."/>
            <person name="Palaniappan K."/>
            <person name="Land M."/>
            <person name="Hauser L."/>
            <person name="Chang Y.J."/>
            <person name="Jeffries C.D."/>
            <person name="Rohde M."/>
            <person name="Goker M."/>
            <person name="Woyke T."/>
            <person name="Bristow J."/>
            <person name="Eisen J.A."/>
            <person name="Markowitz V."/>
            <person name="Hugenholtz P."/>
            <person name="Kyrpides N.C."/>
            <person name="Klenk H.P."/>
            <person name="Lapidus A."/>
        </authorList>
    </citation>
    <scope>NUCLEOTIDE SEQUENCE [LARGE SCALE GENOMIC DNA]</scope>
    <source>
        <strain evidence="3">ATCC 700542 / DSM 9946 / VI-R2</strain>
        <strain evidence="1">DSM 9946</strain>
    </source>
</reference>
<evidence type="ECO:0000313" key="1">
    <source>
        <dbReference type="EMBL" id="ADH63694.1"/>
    </source>
</evidence>
<evidence type="ECO:0000313" key="3">
    <source>
        <dbReference type="Proteomes" id="UP000001916"/>
    </source>
</evidence>
<dbReference type="KEGG" id="msv:Mesil_1817"/>
<dbReference type="EMBL" id="CP002042">
    <property type="protein sequence ID" value="ADH63694.1"/>
    <property type="molecule type" value="Genomic_DNA"/>
</dbReference>
<dbReference type="AlphaFoldDB" id="D7BFZ1"/>
<sequence>MNEAVANRYFETLEAMMAVVAERCQVLSADPATVRKHTLFHWWPRMKEST</sequence>
<keyword evidence="3" id="KW-1185">Reference proteome</keyword>
<reference evidence="1" key="2">
    <citation type="submission" date="2010-05" db="EMBL/GenBank/DDBJ databases">
        <title>The complete chromosome of Meiothermus silvanus DSM 9946.</title>
        <authorList>
            <consortium name="US DOE Joint Genome Institute (JGI-PGF)"/>
            <person name="Lucas S."/>
            <person name="Copeland A."/>
            <person name="Lapidus A."/>
            <person name="Glavina del Rio T."/>
            <person name="Dalin E."/>
            <person name="Tice H."/>
            <person name="Bruce D."/>
            <person name="Goodwin L."/>
            <person name="Pitluck S."/>
            <person name="Kyrpides N."/>
            <person name="Mavromatis K."/>
            <person name="Mikhailova N."/>
            <person name="Lowry S."/>
            <person name="Clum A."/>
            <person name="Brettin T."/>
            <person name="Detter J.C."/>
            <person name="Han C."/>
            <person name="Larimer F."/>
            <person name="Land M."/>
            <person name="Hauser L."/>
            <person name="Markowitz V."/>
            <person name="Cheng J.-F."/>
            <person name="Hugenholtz P."/>
            <person name="Woyke T."/>
            <person name="Wu D."/>
            <person name="Tindall B."/>
            <person name="Pomrenke H.G."/>
            <person name="Schneider S."/>
            <person name="Klenk H.-P."/>
            <person name="Eisen J.A."/>
        </authorList>
    </citation>
    <scope>NUCLEOTIDE SEQUENCE</scope>
    <source>
        <strain evidence="1">DSM 9946</strain>
    </source>
</reference>
<dbReference type="HOGENOM" id="CLU_056788_6_3_0"/>
<accession>D7BFZ1</accession>